<name>A0A1M5ENP8_9RHOB</name>
<accession>A0A1M5ENP8</accession>
<dbReference type="Pfam" id="PF12852">
    <property type="entry name" value="Cupin_6"/>
    <property type="match status" value="1"/>
</dbReference>
<evidence type="ECO:0000259" key="4">
    <source>
        <dbReference type="PROSITE" id="PS01124"/>
    </source>
</evidence>
<dbReference type="GO" id="GO:0043565">
    <property type="term" value="F:sequence-specific DNA binding"/>
    <property type="evidence" value="ECO:0007669"/>
    <property type="project" value="InterPro"/>
</dbReference>
<dbReference type="InterPro" id="IPR032783">
    <property type="entry name" value="AraC_lig"/>
</dbReference>
<proteinExistence type="predicted"/>
<organism evidence="5 6">
    <name type="scientific">Litoreibacter ascidiaceicola</name>
    <dbReference type="NCBI Taxonomy" id="1486859"/>
    <lineage>
        <taxon>Bacteria</taxon>
        <taxon>Pseudomonadati</taxon>
        <taxon>Pseudomonadota</taxon>
        <taxon>Alphaproteobacteria</taxon>
        <taxon>Rhodobacterales</taxon>
        <taxon>Roseobacteraceae</taxon>
        <taxon>Litoreibacter</taxon>
    </lineage>
</organism>
<dbReference type="Proteomes" id="UP000184144">
    <property type="component" value="Unassembled WGS sequence"/>
</dbReference>
<evidence type="ECO:0000313" key="5">
    <source>
        <dbReference type="EMBL" id="SHF80835.1"/>
    </source>
</evidence>
<sequence length="300" mass="33365">MTLEFCEMIRVRSTAYVGKNVTAPWSVFIEEAPALARFHLVLAGSTWVSLDGTSDGVFLKAGEMVIVPHGKAHFYFDEPGRGITMVGRIPSEKAPYFHQLDENSSSTNLFCGYFNFSDSTDPALRSNLPEMLVVRAGEGARAHKINLYVQLISAEVAKKSKPSQSILNRLTEILCIYAIQDWLEQAPLNGEPPDALINPRIRLVIDAIHSNPSKQWTVSSLARISGQSRTTFAAEFKSVTGQSPISYVRKWRIQVACKILEETSVSIDEVAYKTGYADTNAFSRAFRQQTGRPPGAYRRQ</sequence>
<protein>
    <submittedName>
        <fullName evidence="5">AraC-type DNA-binding protein</fullName>
    </submittedName>
</protein>
<dbReference type="PANTHER" id="PTHR46796">
    <property type="entry name" value="HTH-TYPE TRANSCRIPTIONAL ACTIVATOR RHAS-RELATED"/>
    <property type="match status" value="1"/>
</dbReference>
<evidence type="ECO:0000256" key="1">
    <source>
        <dbReference type="ARBA" id="ARBA00023015"/>
    </source>
</evidence>
<reference evidence="6" key="1">
    <citation type="submission" date="2016-11" db="EMBL/GenBank/DDBJ databases">
        <authorList>
            <person name="Varghese N."/>
            <person name="Submissions S."/>
        </authorList>
    </citation>
    <scope>NUCLEOTIDE SEQUENCE [LARGE SCALE GENOMIC DNA]</scope>
    <source>
        <strain evidence="6">DSM 100566</strain>
    </source>
</reference>
<dbReference type="GO" id="GO:0003700">
    <property type="term" value="F:DNA-binding transcription factor activity"/>
    <property type="evidence" value="ECO:0007669"/>
    <property type="project" value="InterPro"/>
</dbReference>
<dbReference type="PROSITE" id="PS00041">
    <property type="entry name" value="HTH_ARAC_FAMILY_1"/>
    <property type="match status" value="1"/>
</dbReference>
<dbReference type="SMART" id="SM00342">
    <property type="entry name" value="HTH_ARAC"/>
    <property type="match status" value="1"/>
</dbReference>
<keyword evidence="3" id="KW-0804">Transcription</keyword>
<keyword evidence="1" id="KW-0805">Transcription regulation</keyword>
<dbReference type="InterPro" id="IPR050204">
    <property type="entry name" value="AraC_XylS_family_regulators"/>
</dbReference>
<dbReference type="SUPFAM" id="SSF46689">
    <property type="entry name" value="Homeodomain-like"/>
    <property type="match status" value="2"/>
</dbReference>
<dbReference type="InterPro" id="IPR018062">
    <property type="entry name" value="HTH_AraC-typ_CS"/>
</dbReference>
<dbReference type="InterPro" id="IPR020449">
    <property type="entry name" value="Tscrpt_reg_AraC-type_HTH"/>
</dbReference>
<dbReference type="PRINTS" id="PR00032">
    <property type="entry name" value="HTHARAC"/>
</dbReference>
<evidence type="ECO:0000256" key="3">
    <source>
        <dbReference type="ARBA" id="ARBA00023163"/>
    </source>
</evidence>
<feature type="domain" description="HTH araC/xylS-type" evidence="4">
    <location>
        <begin position="202"/>
        <end position="300"/>
    </location>
</feature>
<dbReference type="InterPro" id="IPR009057">
    <property type="entry name" value="Homeodomain-like_sf"/>
</dbReference>
<keyword evidence="2 5" id="KW-0238">DNA-binding</keyword>
<dbReference type="RefSeq" id="WP_217653873.1">
    <property type="nucleotide sequence ID" value="NZ_FQUV01000013.1"/>
</dbReference>
<dbReference type="AlphaFoldDB" id="A0A1M5ENP8"/>
<evidence type="ECO:0000313" key="6">
    <source>
        <dbReference type="Proteomes" id="UP000184144"/>
    </source>
</evidence>
<dbReference type="PROSITE" id="PS01124">
    <property type="entry name" value="HTH_ARAC_FAMILY_2"/>
    <property type="match status" value="1"/>
</dbReference>
<dbReference type="Gene3D" id="1.10.10.60">
    <property type="entry name" value="Homeodomain-like"/>
    <property type="match status" value="2"/>
</dbReference>
<gene>
    <name evidence="5" type="ORF">SAMN05444273_11334</name>
</gene>
<dbReference type="STRING" id="1486859.SAMN05444273_11334"/>
<dbReference type="Pfam" id="PF12833">
    <property type="entry name" value="HTH_18"/>
    <property type="match status" value="1"/>
</dbReference>
<keyword evidence="6" id="KW-1185">Reference proteome</keyword>
<dbReference type="InterPro" id="IPR018060">
    <property type="entry name" value="HTH_AraC"/>
</dbReference>
<dbReference type="PANTHER" id="PTHR46796:SF7">
    <property type="entry name" value="ARAC FAMILY TRANSCRIPTIONAL REGULATOR"/>
    <property type="match status" value="1"/>
</dbReference>
<evidence type="ECO:0000256" key="2">
    <source>
        <dbReference type="ARBA" id="ARBA00023125"/>
    </source>
</evidence>
<dbReference type="EMBL" id="FQUV01000013">
    <property type="protein sequence ID" value="SHF80835.1"/>
    <property type="molecule type" value="Genomic_DNA"/>
</dbReference>